<evidence type="ECO:0000313" key="4">
    <source>
        <dbReference type="Proteomes" id="UP000238007"/>
    </source>
</evidence>
<dbReference type="Proteomes" id="UP000238007">
    <property type="component" value="Unassembled WGS sequence"/>
</dbReference>
<dbReference type="InterPro" id="IPR022584">
    <property type="entry name" value="DUF2937"/>
</dbReference>
<protein>
    <recommendedName>
        <fullName evidence="5">DUF2937 family protein</fullName>
    </recommendedName>
</protein>
<proteinExistence type="predicted"/>
<dbReference type="OrthoDB" id="193051at2"/>
<keyword evidence="2" id="KW-0812">Transmembrane</keyword>
<keyword evidence="2" id="KW-0472">Membrane</keyword>
<gene>
    <name evidence="3" type="ORF">CLV80_102375</name>
</gene>
<evidence type="ECO:0008006" key="5">
    <source>
        <dbReference type="Google" id="ProtNLM"/>
    </source>
</evidence>
<reference evidence="3 4" key="1">
    <citation type="submission" date="2018-03" db="EMBL/GenBank/DDBJ databases">
        <title>Genomic Encyclopedia of Archaeal and Bacterial Type Strains, Phase II (KMG-II): from individual species to whole genera.</title>
        <authorList>
            <person name="Goeker M."/>
        </authorList>
    </citation>
    <scope>NUCLEOTIDE SEQUENCE [LARGE SCALE GENOMIC DNA]</scope>
    <source>
        <strain evidence="3 4">DSM 101533</strain>
    </source>
</reference>
<sequence>MIRVLCLAGGVAGAAGLSQFPEFSQQYLQRLGGQVDELSRQVKEFDTTALQEGLGREEMLEAMAAVPLMQGQEAMWRRTISRHTRLSDNLIALRDASPIERMLMPHRMTDTETFQAVWQDFIPAVPVSTAGAAAAGTGFVGGWAVLGAVLGMLTMPFRRARPKRKPARPAPALRVKADPPVRKPEPHVEQQSHIRPLAGAKR</sequence>
<feature type="region of interest" description="Disordered" evidence="1">
    <location>
        <begin position="160"/>
        <end position="202"/>
    </location>
</feature>
<comment type="caution">
    <text evidence="3">The sequence shown here is derived from an EMBL/GenBank/DDBJ whole genome shotgun (WGS) entry which is preliminary data.</text>
</comment>
<feature type="transmembrane region" description="Helical" evidence="2">
    <location>
        <begin position="132"/>
        <end position="155"/>
    </location>
</feature>
<keyword evidence="4" id="KW-1185">Reference proteome</keyword>
<accession>A0A2T0W3F2</accession>
<name>A0A2T0W3F2_9RHOB</name>
<evidence type="ECO:0000313" key="3">
    <source>
        <dbReference type="EMBL" id="PRY79729.1"/>
    </source>
</evidence>
<organism evidence="3 4">
    <name type="scientific">Yoonia maritima</name>
    <dbReference type="NCBI Taxonomy" id="1435347"/>
    <lineage>
        <taxon>Bacteria</taxon>
        <taxon>Pseudomonadati</taxon>
        <taxon>Pseudomonadota</taxon>
        <taxon>Alphaproteobacteria</taxon>
        <taxon>Rhodobacterales</taxon>
        <taxon>Paracoccaceae</taxon>
        <taxon>Yoonia</taxon>
    </lineage>
</organism>
<dbReference type="Pfam" id="PF11157">
    <property type="entry name" value="DUF2937"/>
    <property type="match status" value="1"/>
</dbReference>
<dbReference type="EMBL" id="PVTP01000002">
    <property type="protein sequence ID" value="PRY79729.1"/>
    <property type="molecule type" value="Genomic_DNA"/>
</dbReference>
<keyword evidence="2" id="KW-1133">Transmembrane helix</keyword>
<feature type="compositionally biased region" description="Basic and acidic residues" evidence="1">
    <location>
        <begin position="175"/>
        <end position="192"/>
    </location>
</feature>
<evidence type="ECO:0000256" key="2">
    <source>
        <dbReference type="SAM" id="Phobius"/>
    </source>
</evidence>
<evidence type="ECO:0000256" key="1">
    <source>
        <dbReference type="SAM" id="MobiDB-lite"/>
    </source>
</evidence>
<dbReference type="AlphaFoldDB" id="A0A2T0W3F2"/>